<gene>
    <name evidence="7" type="ORF">BSAL_35950</name>
</gene>
<comment type="subcellular location">
    <subcellularLocation>
        <location evidence="1">Membrane</location>
        <topology evidence="1">Multi-pass membrane protein</topology>
    </subcellularLocation>
</comment>
<dbReference type="OMA" id="EVEWPHT"/>
<dbReference type="InterPro" id="IPR018499">
    <property type="entry name" value="Tetraspanin/Peripherin"/>
</dbReference>
<proteinExistence type="predicted"/>
<dbReference type="Pfam" id="PF00335">
    <property type="entry name" value="Tetraspanin"/>
    <property type="match status" value="1"/>
</dbReference>
<dbReference type="AlphaFoldDB" id="A0A0S4JPS2"/>
<keyword evidence="2 6" id="KW-0812">Transmembrane</keyword>
<feature type="region of interest" description="Disordered" evidence="5">
    <location>
        <begin position="1"/>
        <end position="25"/>
    </location>
</feature>
<sequence length="291" mass="31379">MSRRARSREEPLNQGGPREQMETSMNFSPRAEWTSEIYSRVDGGDRKTPNHGVLSCSVMVFSLLIAFAGVGIIILGYLEKAKHLLPLCPNCDDVVLGLYIAGGIVLAIGVLGITAAVARIRCLAIPYTILIVLVGLVFLAGGVVCVLIRTDTGTLDLSTLWTKSVESAPTFICEVEGNLQCSGFSSGCCKTNYTALDPYIPFANLSYCFLTLPNGTFTKVDASYTPVTWPSSDCVMGCSNNNFTNQCDEAIRQEIKDHIIPIAASLLPFGILSVIMGVFSLCMTRKKGAAR</sequence>
<accession>A0A0S4JPS2</accession>
<dbReference type="EMBL" id="CYKH01002015">
    <property type="protein sequence ID" value="CUG92187.1"/>
    <property type="molecule type" value="Genomic_DNA"/>
</dbReference>
<evidence type="ECO:0000313" key="8">
    <source>
        <dbReference type="Proteomes" id="UP000051952"/>
    </source>
</evidence>
<evidence type="ECO:0000256" key="1">
    <source>
        <dbReference type="ARBA" id="ARBA00004141"/>
    </source>
</evidence>
<evidence type="ECO:0000256" key="6">
    <source>
        <dbReference type="SAM" id="Phobius"/>
    </source>
</evidence>
<dbReference type="Proteomes" id="UP000051952">
    <property type="component" value="Unassembled WGS sequence"/>
</dbReference>
<evidence type="ECO:0000256" key="2">
    <source>
        <dbReference type="ARBA" id="ARBA00022692"/>
    </source>
</evidence>
<dbReference type="VEuPathDB" id="TriTrypDB:BSAL_35950"/>
<feature type="transmembrane region" description="Helical" evidence="6">
    <location>
        <begin position="125"/>
        <end position="149"/>
    </location>
</feature>
<feature type="transmembrane region" description="Helical" evidence="6">
    <location>
        <begin position="53"/>
        <end position="78"/>
    </location>
</feature>
<evidence type="ECO:0000256" key="4">
    <source>
        <dbReference type="ARBA" id="ARBA00023136"/>
    </source>
</evidence>
<evidence type="ECO:0000256" key="3">
    <source>
        <dbReference type="ARBA" id="ARBA00022989"/>
    </source>
</evidence>
<keyword evidence="4 6" id="KW-0472">Membrane</keyword>
<organism evidence="7 8">
    <name type="scientific">Bodo saltans</name>
    <name type="common">Flagellated protozoan</name>
    <dbReference type="NCBI Taxonomy" id="75058"/>
    <lineage>
        <taxon>Eukaryota</taxon>
        <taxon>Discoba</taxon>
        <taxon>Euglenozoa</taxon>
        <taxon>Kinetoplastea</taxon>
        <taxon>Metakinetoplastina</taxon>
        <taxon>Eubodonida</taxon>
        <taxon>Bodonidae</taxon>
        <taxon>Bodo</taxon>
    </lineage>
</organism>
<keyword evidence="8" id="KW-1185">Reference proteome</keyword>
<dbReference type="GO" id="GO:0016020">
    <property type="term" value="C:membrane"/>
    <property type="evidence" value="ECO:0007669"/>
    <property type="project" value="UniProtKB-SubCell"/>
</dbReference>
<feature type="transmembrane region" description="Helical" evidence="6">
    <location>
        <begin position="98"/>
        <end position="118"/>
    </location>
</feature>
<protein>
    <submittedName>
        <fullName evidence="7">Tetraspannin-like protein, putative</fullName>
    </submittedName>
</protein>
<evidence type="ECO:0000256" key="5">
    <source>
        <dbReference type="SAM" id="MobiDB-lite"/>
    </source>
</evidence>
<keyword evidence="3 6" id="KW-1133">Transmembrane helix</keyword>
<feature type="transmembrane region" description="Helical" evidence="6">
    <location>
        <begin position="259"/>
        <end position="282"/>
    </location>
</feature>
<name>A0A0S4JPS2_BODSA</name>
<reference evidence="8" key="1">
    <citation type="submission" date="2015-09" db="EMBL/GenBank/DDBJ databases">
        <authorList>
            <consortium name="Pathogen Informatics"/>
        </authorList>
    </citation>
    <scope>NUCLEOTIDE SEQUENCE [LARGE SCALE GENOMIC DNA]</scope>
    <source>
        <strain evidence="8">Lake Konstanz</strain>
    </source>
</reference>
<evidence type="ECO:0000313" key="7">
    <source>
        <dbReference type="EMBL" id="CUG92187.1"/>
    </source>
</evidence>